<dbReference type="AlphaFoldDB" id="A0A7R9KHI1"/>
<keyword evidence="9" id="KW-1185">Reference proteome</keyword>
<feature type="region of interest" description="Disordered" evidence="6">
    <location>
        <begin position="1"/>
        <end position="58"/>
    </location>
</feature>
<evidence type="ECO:0000313" key="8">
    <source>
        <dbReference type="EMBL" id="CAD7623047.1"/>
    </source>
</evidence>
<dbReference type="PANTHER" id="PTHR10926:SF0">
    <property type="entry name" value="CDC50, ISOFORM A"/>
    <property type="match status" value="1"/>
</dbReference>
<feature type="transmembrane region" description="Helical" evidence="7">
    <location>
        <begin position="70"/>
        <end position="96"/>
    </location>
</feature>
<name>A0A7R9KHI1_9ACAR</name>
<dbReference type="PIRSF" id="PIRSF015840">
    <property type="entry name" value="DUF284_TM_euk"/>
    <property type="match status" value="1"/>
</dbReference>
<feature type="compositionally biased region" description="Basic and acidic residues" evidence="6">
    <location>
        <begin position="36"/>
        <end position="58"/>
    </location>
</feature>
<evidence type="ECO:0000256" key="5">
    <source>
        <dbReference type="ARBA" id="ARBA00023136"/>
    </source>
</evidence>
<evidence type="ECO:0000313" key="9">
    <source>
        <dbReference type="Proteomes" id="UP000759131"/>
    </source>
</evidence>
<dbReference type="GO" id="GO:0005783">
    <property type="term" value="C:endoplasmic reticulum"/>
    <property type="evidence" value="ECO:0007669"/>
    <property type="project" value="TreeGrafter"/>
</dbReference>
<dbReference type="Pfam" id="PF03381">
    <property type="entry name" value="CDC50"/>
    <property type="match status" value="1"/>
</dbReference>
<feature type="compositionally biased region" description="Polar residues" evidence="6">
    <location>
        <begin position="1"/>
        <end position="15"/>
    </location>
</feature>
<evidence type="ECO:0000256" key="3">
    <source>
        <dbReference type="ARBA" id="ARBA00022692"/>
    </source>
</evidence>
<dbReference type="EMBL" id="CAJPIZ010001433">
    <property type="protein sequence ID" value="CAG2103477.1"/>
    <property type="molecule type" value="Genomic_DNA"/>
</dbReference>
<keyword evidence="5 7" id="KW-0472">Membrane</keyword>
<dbReference type="GO" id="GO:0005794">
    <property type="term" value="C:Golgi apparatus"/>
    <property type="evidence" value="ECO:0007669"/>
    <property type="project" value="TreeGrafter"/>
</dbReference>
<reference evidence="8" key="1">
    <citation type="submission" date="2020-11" db="EMBL/GenBank/DDBJ databases">
        <authorList>
            <person name="Tran Van P."/>
        </authorList>
    </citation>
    <scope>NUCLEOTIDE SEQUENCE</scope>
</reference>
<gene>
    <name evidence="8" type="ORF">OSB1V03_LOCUS3508</name>
</gene>
<feature type="region of interest" description="Disordered" evidence="6">
    <location>
        <begin position="413"/>
        <end position="439"/>
    </location>
</feature>
<dbReference type="Proteomes" id="UP000759131">
    <property type="component" value="Unassembled WGS sequence"/>
</dbReference>
<comment type="subcellular location">
    <subcellularLocation>
        <location evidence="1">Membrane</location>
        <topology evidence="1">Multi-pass membrane protein</topology>
    </subcellularLocation>
</comment>
<dbReference type="OrthoDB" id="340608at2759"/>
<evidence type="ECO:0000256" key="6">
    <source>
        <dbReference type="SAM" id="MobiDB-lite"/>
    </source>
</evidence>
<dbReference type="InterPro" id="IPR005045">
    <property type="entry name" value="CDC50/LEM3_fam"/>
</dbReference>
<feature type="transmembrane region" description="Helical" evidence="7">
    <location>
        <begin position="366"/>
        <end position="389"/>
    </location>
</feature>
<accession>A0A7R9KHI1</accession>
<feature type="non-terminal residue" evidence="8">
    <location>
        <position position="439"/>
    </location>
</feature>
<proteinExistence type="inferred from homology"/>
<evidence type="ECO:0008006" key="10">
    <source>
        <dbReference type="Google" id="ProtNLM"/>
    </source>
</evidence>
<evidence type="ECO:0000256" key="7">
    <source>
        <dbReference type="SAM" id="Phobius"/>
    </source>
</evidence>
<evidence type="ECO:0000256" key="2">
    <source>
        <dbReference type="ARBA" id="ARBA00009457"/>
    </source>
</evidence>
<comment type="similarity">
    <text evidence="2">Belongs to the CDC50/LEM3 family.</text>
</comment>
<keyword evidence="3 7" id="KW-0812">Transmembrane</keyword>
<keyword evidence="4 7" id="KW-1133">Transmembrane helix</keyword>
<protein>
    <recommendedName>
        <fullName evidence="10">Cell cycle control protein 50A</fullName>
    </recommendedName>
</protein>
<organism evidence="8">
    <name type="scientific">Medioppia subpectinata</name>
    <dbReference type="NCBI Taxonomy" id="1979941"/>
    <lineage>
        <taxon>Eukaryota</taxon>
        <taxon>Metazoa</taxon>
        <taxon>Ecdysozoa</taxon>
        <taxon>Arthropoda</taxon>
        <taxon>Chelicerata</taxon>
        <taxon>Arachnida</taxon>
        <taxon>Acari</taxon>
        <taxon>Acariformes</taxon>
        <taxon>Sarcoptiformes</taxon>
        <taxon>Oribatida</taxon>
        <taxon>Brachypylina</taxon>
        <taxon>Oppioidea</taxon>
        <taxon>Oppiidae</taxon>
        <taxon>Medioppia</taxon>
    </lineage>
</organism>
<evidence type="ECO:0000256" key="4">
    <source>
        <dbReference type="ARBA" id="ARBA00022989"/>
    </source>
</evidence>
<dbReference type="EMBL" id="OC856008">
    <property type="protein sequence ID" value="CAD7623047.1"/>
    <property type="molecule type" value="Genomic_DNA"/>
</dbReference>
<dbReference type="GO" id="GO:0005886">
    <property type="term" value="C:plasma membrane"/>
    <property type="evidence" value="ECO:0007669"/>
    <property type="project" value="TreeGrafter"/>
</dbReference>
<feature type="compositionally biased region" description="Polar residues" evidence="6">
    <location>
        <begin position="421"/>
        <end position="439"/>
    </location>
</feature>
<dbReference type="PANTHER" id="PTHR10926">
    <property type="entry name" value="CELL CYCLE CONTROL PROTEIN 50"/>
    <property type="match status" value="1"/>
</dbReference>
<evidence type="ECO:0000256" key="1">
    <source>
        <dbReference type="ARBA" id="ARBA00004141"/>
    </source>
</evidence>
<sequence length="439" mass="50178">MAEVNYTASTASANGDESLEPSVEILDPRITSSSHSNDKHSEDSDEEKKVSNRPSRDAWRQQRLPAWQPILTADTVLPAFFLLAIALIPIGAGLLVSSNSVKEFVYEYTDCISTDGKTKCSDIIGKSMNGTFKFGKKKWRGNKIKCECIHNFTIDTPFDAPVFLYYGLSNYYQNHRRYAKSRDDTQLAGKQANHIKDCHPYDYDKNNRLIAPCGAIANSLFTDTFQLYYRPTDSNYEPIDLAQTHIAWPTDKEYLFNNPKDGFDSKIGRPPLWTKNIDDLDPNHPINNGYDNEHLIVWMRTAAFPTFRKLWARIDHDQNMLWRQSLPAGSYQLKIQYNYRTHFDSYTAGKYVYISNTSWLGGKNVFLGYAYITVGTICFILWLSFLILVKKYGQKPKDIVDIGKKTKYMFTKPKPVDSGDESTQPLNTNNPTVTFSQSQ</sequence>